<keyword evidence="2" id="KW-0489">Methyltransferase</keyword>
<keyword evidence="3" id="KW-1185">Reference proteome</keyword>
<name>A0A6I6AGX9_9PLAN</name>
<dbReference type="SUPFAM" id="SSF53335">
    <property type="entry name" value="S-adenosyl-L-methionine-dependent methyltransferases"/>
    <property type="match status" value="1"/>
</dbReference>
<dbReference type="Pfam" id="PF13649">
    <property type="entry name" value="Methyltransf_25"/>
    <property type="match status" value="1"/>
</dbReference>
<sequence length="384" mass="44167">MGLLPVISTGIVFRELLLFPSSGKKFTAERISGWNVFFHRNPFFYCCPTTSLGSLPILDRLQFFCYLHFELPCHLPLGVYFRFRRPGSNLFYQQSCTATAVSLSTVCLSHSSVSHFCINDVEATDTSVRTIPALKHVTLDRTGSRNCQFTLKTSFSRSGTTNSLVNPEYCIMNFNRVAPYFERLEKIVFRNQMQLCRTVYLTELSHVEKVAMIGEGDGRFLLEFLKQTNCPQVHYIDSSQVMLDLAQARINKQFPEARPRVRFYKCDLSKENMPEDHYNLVVTNFFLDVFNEPTLSQSITRIADSCCNDAIWLYADFQVAGSRLQQLRATLWLKTMYLFFKVVSNIQAPALIDPTPLLEAHGFRVIQQTQFAHGLMRAEFRRRA</sequence>
<dbReference type="GO" id="GO:0008168">
    <property type="term" value="F:methyltransferase activity"/>
    <property type="evidence" value="ECO:0007669"/>
    <property type="project" value="UniProtKB-KW"/>
</dbReference>
<evidence type="ECO:0000313" key="2">
    <source>
        <dbReference type="EMBL" id="QGQ24039.1"/>
    </source>
</evidence>
<dbReference type="GO" id="GO:0032259">
    <property type="term" value="P:methylation"/>
    <property type="evidence" value="ECO:0007669"/>
    <property type="project" value="UniProtKB-KW"/>
</dbReference>
<organism evidence="2 3">
    <name type="scientific">Gimesia benthica</name>
    <dbReference type="NCBI Taxonomy" id="2608982"/>
    <lineage>
        <taxon>Bacteria</taxon>
        <taxon>Pseudomonadati</taxon>
        <taxon>Planctomycetota</taxon>
        <taxon>Planctomycetia</taxon>
        <taxon>Planctomycetales</taxon>
        <taxon>Planctomycetaceae</taxon>
        <taxon>Gimesia</taxon>
    </lineage>
</organism>
<evidence type="ECO:0000259" key="1">
    <source>
        <dbReference type="Pfam" id="PF13649"/>
    </source>
</evidence>
<proteinExistence type="predicted"/>
<dbReference type="InterPro" id="IPR041698">
    <property type="entry name" value="Methyltransf_25"/>
</dbReference>
<dbReference type="Gene3D" id="3.40.50.150">
    <property type="entry name" value="Vaccinia Virus protein VP39"/>
    <property type="match status" value="1"/>
</dbReference>
<dbReference type="EMBL" id="CP043930">
    <property type="protein sequence ID" value="QGQ24039.1"/>
    <property type="molecule type" value="Genomic_DNA"/>
</dbReference>
<dbReference type="AlphaFoldDB" id="A0A6I6AGX9"/>
<keyword evidence="2" id="KW-0808">Transferase</keyword>
<accession>A0A6I6AGX9</accession>
<dbReference type="KEGG" id="gim:F1728_15690"/>
<protein>
    <submittedName>
        <fullName evidence="2">Class I SAM-dependent methyltransferase</fullName>
    </submittedName>
</protein>
<feature type="domain" description="Methyltransferase" evidence="1">
    <location>
        <begin position="211"/>
        <end position="304"/>
    </location>
</feature>
<gene>
    <name evidence="2" type="ORF">F1728_15690</name>
</gene>
<dbReference type="InterPro" id="IPR029063">
    <property type="entry name" value="SAM-dependent_MTases_sf"/>
</dbReference>
<dbReference type="Proteomes" id="UP000427281">
    <property type="component" value="Chromosome"/>
</dbReference>
<evidence type="ECO:0000313" key="3">
    <source>
        <dbReference type="Proteomes" id="UP000427281"/>
    </source>
</evidence>
<reference evidence="2 3" key="1">
    <citation type="submission" date="2019-09" db="EMBL/GenBank/DDBJ databases">
        <title>Gimesia benthica sp. nov., a novel bacterium isolated from deep-sea water of the Northwest Indian Ocean.</title>
        <authorList>
            <person name="Dai X."/>
        </authorList>
    </citation>
    <scope>NUCLEOTIDE SEQUENCE [LARGE SCALE GENOMIC DNA]</scope>
    <source>
        <strain evidence="2 3">E7</strain>
    </source>
</reference>